<reference evidence="2 3" key="1">
    <citation type="submission" date="2008-07" db="EMBL/GenBank/DDBJ databases">
        <authorList>
            <person name="El-Sayed N."/>
            <person name="Caler E."/>
            <person name="Inman J."/>
            <person name="Amedeo P."/>
            <person name="Hass B."/>
            <person name="Wortman J."/>
        </authorList>
    </citation>
    <scope>NUCLEOTIDE SEQUENCE [LARGE SCALE GENOMIC DNA]</scope>
    <source>
        <strain evidence="3">ATCC 50983 / TXsc</strain>
    </source>
</reference>
<dbReference type="InParanoid" id="C5LE83"/>
<feature type="signal peptide" evidence="1">
    <location>
        <begin position="1"/>
        <end position="20"/>
    </location>
</feature>
<evidence type="ECO:0000256" key="1">
    <source>
        <dbReference type="SAM" id="SignalP"/>
    </source>
</evidence>
<keyword evidence="3" id="KW-1185">Reference proteome</keyword>
<feature type="chain" id="PRO_5002952398" evidence="1">
    <location>
        <begin position="21"/>
        <end position="139"/>
    </location>
</feature>
<accession>C5LE83</accession>
<dbReference type="EMBL" id="GG681161">
    <property type="protein sequence ID" value="EER04951.1"/>
    <property type="molecule type" value="Genomic_DNA"/>
</dbReference>
<gene>
    <name evidence="2" type="ORF">Pmar_PMAR026963</name>
</gene>
<name>C5LE83_PERM5</name>
<evidence type="ECO:0000313" key="3">
    <source>
        <dbReference type="Proteomes" id="UP000007800"/>
    </source>
</evidence>
<dbReference type="AlphaFoldDB" id="C5LE83"/>
<organism evidence="3">
    <name type="scientific">Perkinsus marinus (strain ATCC 50983 / TXsc)</name>
    <dbReference type="NCBI Taxonomy" id="423536"/>
    <lineage>
        <taxon>Eukaryota</taxon>
        <taxon>Sar</taxon>
        <taxon>Alveolata</taxon>
        <taxon>Perkinsozoa</taxon>
        <taxon>Perkinsea</taxon>
        <taxon>Perkinsida</taxon>
        <taxon>Perkinsidae</taxon>
        <taxon>Perkinsus</taxon>
    </lineage>
</organism>
<dbReference type="GeneID" id="9050473"/>
<keyword evidence="1" id="KW-0732">Signal</keyword>
<proteinExistence type="predicted"/>
<evidence type="ECO:0000313" key="2">
    <source>
        <dbReference type="EMBL" id="EER04951.1"/>
    </source>
</evidence>
<dbReference type="Proteomes" id="UP000007800">
    <property type="component" value="Unassembled WGS sequence"/>
</dbReference>
<sequence length="139" mass="16074">MGVLHLITSLMIIYGMGVRGFHGVYTPCQNEFGQYGEYIISIEFKFTGEVILIHQKRPLGPKKVYTCKYHFIPRKKESYLRVVFEGPECDKLLEDSKGYLNPYALQPSITLDLKYLYMVLPSPGARALYKDRKNWECPA</sequence>
<protein>
    <submittedName>
        <fullName evidence="2">Uncharacterized protein</fullName>
    </submittedName>
</protein>
<dbReference type="RefSeq" id="XP_002773135.1">
    <property type="nucleotide sequence ID" value="XM_002773089.1"/>
</dbReference>